<feature type="non-terminal residue" evidence="6">
    <location>
        <position position="119"/>
    </location>
</feature>
<evidence type="ECO:0000256" key="1">
    <source>
        <dbReference type="ARBA" id="ARBA00001938"/>
    </source>
</evidence>
<dbReference type="EMBL" id="DYXR01000141">
    <property type="protein sequence ID" value="HJE77167.1"/>
    <property type="molecule type" value="Genomic_DNA"/>
</dbReference>
<dbReference type="InterPro" id="IPR000089">
    <property type="entry name" value="Biotin_lipoyl"/>
</dbReference>
<dbReference type="Proteomes" id="UP000743760">
    <property type="component" value="Unassembled WGS sequence"/>
</dbReference>
<proteinExistence type="predicted"/>
<organism evidence="6 7">
    <name type="scientific">Brevibacterium epidermidis</name>
    <dbReference type="NCBI Taxonomy" id="1698"/>
    <lineage>
        <taxon>Bacteria</taxon>
        <taxon>Bacillati</taxon>
        <taxon>Actinomycetota</taxon>
        <taxon>Actinomycetes</taxon>
        <taxon>Micrococcales</taxon>
        <taxon>Brevibacteriaceae</taxon>
        <taxon>Brevibacterium</taxon>
    </lineage>
</organism>
<dbReference type="PANTHER" id="PTHR43178">
    <property type="entry name" value="DIHYDROLIPOAMIDE ACETYLTRANSFERASE COMPONENT OF PYRUVATE DEHYDROGENASE COMPLEX"/>
    <property type="match status" value="1"/>
</dbReference>
<accession>A0A9D2ULJ9</accession>
<dbReference type="GO" id="GO:0031405">
    <property type="term" value="F:lipoic acid binding"/>
    <property type="evidence" value="ECO:0007669"/>
    <property type="project" value="TreeGrafter"/>
</dbReference>
<evidence type="ECO:0000256" key="4">
    <source>
        <dbReference type="SAM" id="MobiDB-lite"/>
    </source>
</evidence>
<evidence type="ECO:0000259" key="5">
    <source>
        <dbReference type="PROSITE" id="PS50968"/>
    </source>
</evidence>
<gene>
    <name evidence="6" type="ORF">K8V74_04395</name>
</gene>
<evidence type="ECO:0000256" key="3">
    <source>
        <dbReference type="ARBA" id="ARBA00023315"/>
    </source>
</evidence>
<dbReference type="Pfam" id="PF00364">
    <property type="entry name" value="Biotin_lipoyl"/>
    <property type="match status" value="1"/>
</dbReference>
<evidence type="ECO:0000313" key="7">
    <source>
        <dbReference type="Proteomes" id="UP000743760"/>
    </source>
</evidence>
<sequence length="119" mass="11911">MSFEFPLPDVGEGLTEADIVAWKVAPGDNVTVNQILVEIETAKSLVELPSPQAGTVGALLVEEGQTIEVGTPIIRFGGDDSSAEAAPASAGAPASNSEENPADESGEADGGATLVGYGA</sequence>
<comment type="caution">
    <text evidence="6">The sequence shown here is derived from an EMBL/GenBank/DDBJ whole genome shotgun (WGS) entry which is preliminary data.</text>
</comment>
<dbReference type="PROSITE" id="PS50968">
    <property type="entry name" value="BIOTINYL_LIPOYL"/>
    <property type="match status" value="1"/>
</dbReference>
<feature type="domain" description="Lipoyl-binding" evidence="5">
    <location>
        <begin position="2"/>
        <end position="77"/>
    </location>
</feature>
<evidence type="ECO:0000256" key="2">
    <source>
        <dbReference type="ARBA" id="ARBA00022679"/>
    </source>
</evidence>
<dbReference type="Gene3D" id="2.40.50.100">
    <property type="match status" value="1"/>
</dbReference>
<dbReference type="InterPro" id="IPR011053">
    <property type="entry name" value="Single_hybrid_motif"/>
</dbReference>
<dbReference type="AlphaFoldDB" id="A0A9D2ULJ9"/>
<dbReference type="CDD" id="cd06849">
    <property type="entry name" value="lipoyl_domain"/>
    <property type="match status" value="1"/>
</dbReference>
<evidence type="ECO:0000313" key="6">
    <source>
        <dbReference type="EMBL" id="HJE77167.1"/>
    </source>
</evidence>
<keyword evidence="3" id="KW-0012">Acyltransferase</keyword>
<protein>
    <submittedName>
        <fullName evidence="6">2-oxo acid dehydrogenase subunit E2</fullName>
    </submittedName>
</protein>
<dbReference type="GO" id="GO:0005737">
    <property type="term" value="C:cytoplasm"/>
    <property type="evidence" value="ECO:0007669"/>
    <property type="project" value="TreeGrafter"/>
</dbReference>
<dbReference type="GO" id="GO:0016407">
    <property type="term" value="F:acetyltransferase activity"/>
    <property type="evidence" value="ECO:0007669"/>
    <property type="project" value="TreeGrafter"/>
</dbReference>
<keyword evidence="2" id="KW-0808">Transferase</keyword>
<dbReference type="PANTHER" id="PTHR43178:SF5">
    <property type="entry name" value="LIPOAMIDE ACYLTRANSFERASE COMPONENT OF BRANCHED-CHAIN ALPHA-KETO ACID DEHYDROGENASE COMPLEX, MITOCHONDRIAL"/>
    <property type="match status" value="1"/>
</dbReference>
<feature type="compositionally biased region" description="Low complexity" evidence="4">
    <location>
        <begin position="79"/>
        <end position="99"/>
    </location>
</feature>
<comment type="cofactor">
    <cofactor evidence="1">
        <name>(R)-lipoate</name>
        <dbReference type="ChEBI" id="CHEBI:83088"/>
    </cofactor>
</comment>
<feature type="region of interest" description="Disordered" evidence="4">
    <location>
        <begin position="75"/>
        <end position="119"/>
    </location>
</feature>
<reference evidence="6" key="1">
    <citation type="journal article" date="2021" name="PeerJ">
        <title>Extensive microbial diversity within the chicken gut microbiome revealed by metagenomics and culture.</title>
        <authorList>
            <person name="Gilroy R."/>
            <person name="Ravi A."/>
            <person name="Getino M."/>
            <person name="Pursley I."/>
            <person name="Horton D.L."/>
            <person name="Alikhan N.F."/>
            <person name="Baker D."/>
            <person name="Gharbi K."/>
            <person name="Hall N."/>
            <person name="Watson M."/>
            <person name="Adriaenssens E.M."/>
            <person name="Foster-Nyarko E."/>
            <person name="Jarju S."/>
            <person name="Secka A."/>
            <person name="Antonio M."/>
            <person name="Oren A."/>
            <person name="Chaudhuri R.R."/>
            <person name="La Ragione R."/>
            <person name="Hildebrand F."/>
            <person name="Pallen M.J."/>
        </authorList>
    </citation>
    <scope>NUCLEOTIDE SEQUENCE</scope>
    <source>
        <strain evidence="6">CHK139-4039</strain>
    </source>
</reference>
<name>A0A9D2ULJ9_BREEP</name>
<dbReference type="SUPFAM" id="SSF51230">
    <property type="entry name" value="Single hybrid motif"/>
    <property type="match status" value="1"/>
</dbReference>
<dbReference type="InterPro" id="IPR050743">
    <property type="entry name" value="2-oxoacid_DH_E2_comp"/>
</dbReference>
<reference evidence="6" key="2">
    <citation type="submission" date="2021-09" db="EMBL/GenBank/DDBJ databases">
        <authorList>
            <person name="Gilroy R."/>
        </authorList>
    </citation>
    <scope>NUCLEOTIDE SEQUENCE</scope>
    <source>
        <strain evidence="6">CHK139-4039</strain>
    </source>
</reference>